<evidence type="ECO:0008006" key="4">
    <source>
        <dbReference type="Google" id="ProtNLM"/>
    </source>
</evidence>
<dbReference type="Proteomes" id="UP000622317">
    <property type="component" value="Unassembled WGS sequence"/>
</dbReference>
<feature type="signal peptide" evidence="1">
    <location>
        <begin position="1"/>
        <end position="24"/>
    </location>
</feature>
<reference evidence="2" key="1">
    <citation type="submission" date="2020-09" db="EMBL/GenBank/DDBJ databases">
        <title>Pelagicoccus enzymogenes sp. nov. with an EPS production, isolated from marine sediment.</title>
        <authorList>
            <person name="Feng X."/>
        </authorList>
    </citation>
    <scope>NUCLEOTIDE SEQUENCE</scope>
    <source>
        <strain evidence="2">NFK12</strain>
    </source>
</reference>
<evidence type="ECO:0000313" key="2">
    <source>
        <dbReference type="EMBL" id="MBD5782531.1"/>
    </source>
</evidence>
<accession>A0A927FDR7</accession>
<dbReference type="RefSeq" id="WP_191619607.1">
    <property type="nucleotide sequence ID" value="NZ_JACYFG010000061.1"/>
</dbReference>
<sequence>MNRIFPKSVAFFATLLILSSNAFAQKASELSDAEKEKIIKETVALGREYMGGDAKLNAIQSVRFEGVLVQPGGMSGTVESVMKKPGYYQFISSIGGIRETSTLAPTGAWRKLENFREPGAYTLSFYDVEELRNLEATISDSLGFLKAPKTRNGRIEFVGKGKVRGKQAVILNYVYSDGIWFRRYFNPETGRVMFMQSSKGMVFTYEGDIEVDGVRFPKKVLVTYVSQYGESTMEISYSKAEVNLEVDLQRFRVPQVGE</sequence>
<dbReference type="EMBL" id="JACYFG010000061">
    <property type="protein sequence ID" value="MBD5782531.1"/>
    <property type="molecule type" value="Genomic_DNA"/>
</dbReference>
<protein>
    <recommendedName>
        <fullName evidence="4">Outer membrane lipoprotein-sorting protein</fullName>
    </recommendedName>
</protein>
<dbReference type="AlphaFoldDB" id="A0A927FDR7"/>
<organism evidence="2 3">
    <name type="scientific">Pelagicoccus enzymogenes</name>
    <dbReference type="NCBI Taxonomy" id="2773457"/>
    <lineage>
        <taxon>Bacteria</taxon>
        <taxon>Pseudomonadati</taxon>
        <taxon>Verrucomicrobiota</taxon>
        <taxon>Opitutia</taxon>
        <taxon>Puniceicoccales</taxon>
        <taxon>Pelagicoccaceae</taxon>
        <taxon>Pelagicoccus</taxon>
    </lineage>
</organism>
<evidence type="ECO:0000313" key="3">
    <source>
        <dbReference type="Proteomes" id="UP000622317"/>
    </source>
</evidence>
<keyword evidence="1" id="KW-0732">Signal</keyword>
<feature type="chain" id="PRO_5038009003" description="Outer membrane lipoprotein-sorting protein" evidence="1">
    <location>
        <begin position="25"/>
        <end position="258"/>
    </location>
</feature>
<name>A0A927FDR7_9BACT</name>
<evidence type="ECO:0000256" key="1">
    <source>
        <dbReference type="SAM" id="SignalP"/>
    </source>
</evidence>
<proteinExistence type="predicted"/>
<comment type="caution">
    <text evidence="2">The sequence shown here is derived from an EMBL/GenBank/DDBJ whole genome shotgun (WGS) entry which is preliminary data.</text>
</comment>
<gene>
    <name evidence="2" type="ORF">IEN85_23735</name>
</gene>
<keyword evidence="3" id="KW-1185">Reference proteome</keyword>